<sequence length="94" mass="10604">ISDDFDYPLTLIDYFMTEKIQENQTIENPVQKRRLQLLEVETAGQSGHGQGILDRSTEGRRRRLGGAGEHEQAHCSGEDMRFKASGEAVQDQVL</sequence>
<dbReference type="Proteomes" id="UP001054945">
    <property type="component" value="Unassembled WGS sequence"/>
</dbReference>
<name>A0AAV4WFG9_CAEEX</name>
<protein>
    <submittedName>
        <fullName evidence="2">Uncharacterized protein</fullName>
    </submittedName>
</protein>
<gene>
    <name evidence="2" type="ORF">CEXT_60951</name>
</gene>
<feature type="non-terminal residue" evidence="2">
    <location>
        <position position="1"/>
    </location>
</feature>
<dbReference type="AlphaFoldDB" id="A0AAV4WFG9"/>
<evidence type="ECO:0000313" key="3">
    <source>
        <dbReference type="Proteomes" id="UP001054945"/>
    </source>
</evidence>
<reference evidence="2 3" key="1">
    <citation type="submission" date="2021-06" db="EMBL/GenBank/DDBJ databases">
        <title>Caerostris extrusa draft genome.</title>
        <authorList>
            <person name="Kono N."/>
            <person name="Arakawa K."/>
        </authorList>
    </citation>
    <scope>NUCLEOTIDE SEQUENCE [LARGE SCALE GENOMIC DNA]</scope>
</reference>
<organism evidence="2 3">
    <name type="scientific">Caerostris extrusa</name>
    <name type="common">Bark spider</name>
    <name type="synonym">Caerostris bankana</name>
    <dbReference type="NCBI Taxonomy" id="172846"/>
    <lineage>
        <taxon>Eukaryota</taxon>
        <taxon>Metazoa</taxon>
        <taxon>Ecdysozoa</taxon>
        <taxon>Arthropoda</taxon>
        <taxon>Chelicerata</taxon>
        <taxon>Arachnida</taxon>
        <taxon>Araneae</taxon>
        <taxon>Araneomorphae</taxon>
        <taxon>Entelegynae</taxon>
        <taxon>Araneoidea</taxon>
        <taxon>Araneidae</taxon>
        <taxon>Caerostris</taxon>
    </lineage>
</organism>
<feature type="compositionally biased region" description="Basic and acidic residues" evidence="1">
    <location>
        <begin position="68"/>
        <end position="84"/>
    </location>
</feature>
<evidence type="ECO:0000313" key="2">
    <source>
        <dbReference type="EMBL" id="GIY81537.1"/>
    </source>
</evidence>
<accession>A0AAV4WFG9</accession>
<keyword evidence="3" id="KW-1185">Reference proteome</keyword>
<feature type="region of interest" description="Disordered" evidence="1">
    <location>
        <begin position="41"/>
        <end position="94"/>
    </location>
</feature>
<proteinExistence type="predicted"/>
<comment type="caution">
    <text evidence="2">The sequence shown here is derived from an EMBL/GenBank/DDBJ whole genome shotgun (WGS) entry which is preliminary data.</text>
</comment>
<evidence type="ECO:0000256" key="1">
    <source>
        <dbReference type="SAM" id="MobiDB-lite"/>
    </source>
</evidence>
<dbReference type="EMBL" id="BPLR01016139">
    <property type="protein sequence ID" value="GIY81537.1"/>
    <property type="molecule type" value="Genomic_DNA"/>
</dbReference>